<dbReference type="InterPro" id="IPR022450">
    <property type="entry name" value="TsaD"/>
</dbReference>
<evidence type="ECO:0000256" key="1">
    <source>
        <dbReference type="HAMAP-Rule" id="MF_03179"/>
    </source>
</evidence>
<evidence type="ECO:0000256" key="2">
    <source>
        <dbReference type="SAM" id="MobiDB-lite"/>
    </source>
</evidence>
<comment type="subcellular location">
    <subcellularLocation>
        <location evidence="1">Mitochondrion</location>
    </subcellularLocation>
</comment>
<dbReference type="Gene3D" id="3.30.420.40">
    <property type="match status" value="4"/>
</dbReference>
<name>A0AAE0MFD1_9PEZI</name>
<dbReference type="HAMAP" id="MF_01445">
    <property type="entry name" value="TsaD"/>
    <property type="match status" value="1"/>
</dbReference>
<keyword evidence="1" id="KW-0479">Metal-binding</keyword>
<keyword evidence="5" id="KW-1185">Reference proteome</keyword>
<dbReference type="PANTHER" id="PTHR11735">
    <property type="entry name" value="TRNA N6-ADENOSINE THREONYLCARBAMOYLTRANSFERASE"/>
    <property type="match status" value="1"/>
</dbReference>
<keyword evidence="1" id="KW-0012">Acyltransferase</keyword>
<feature type="region of interest" description="Disordered" evidence="2">
    <location>
        <begin position="598"/>
        <end position="620"/>
    </location>
</feature>
<dbReference type="GO" id="GO:0061711">
    <property type="term" value="F:tRNA N(6)-L-threonylcarbamoyladenine synthase activity"/>
    <property type="evidence" value="ECO:0007669"/>
    <property type="project" value="UniProtKB-EC"/>
</dbReference>
<accession>A0AAE0MFD1</accession>
<feature type="compositionally biased region" description="Polar residues" evidence="2">
    <location>
        <begin position="610"/>
        <end position="620"/>
    </location>
</feature>
<feature type="region of interest" description="Disordered" evidence="2">
    <location>
        <begin position="69"/>
        <end position="91"/>
    </location>
</feature>
<organism evidence="4 5">
    <name type="scientific">Apodospora peruviana</name>
    <dbReference type="NCBI Taxonomy" id="516989"/>
    <lineage>
        <taxon>Eukaryota</taxon>
        <taxon>Fungi</taxon>
        <taxon>Dikarya</taxon>
        <taxon>Ascomycota</taxon>
        <taxon>Pezizomycotina</taxon>
        <taxon>Sordariomycetes</taxon>
        <taxon>Sordariomycetidae</taxon>
        <taxon>Sordariales</taxon>
        <taxon>Lasiosphaeriaceae</taxon>
        <taxon>Apodospora</taxon>
    </lineage>
</organism>
<dbReference type="Proteomes" id="UP001283341">
    <property type="component" value="Unassembled WGS sequence"/>
</dbReference>
<comment type="cofactor">
    <cofactor evidence="1">
        <name>a divalent metal cation</name>
        <dbReference type="ChEBI" id="CHEBI:60240"/>
    </cofactor>
    <text evidence="1">Binds 1 divalent metal cation per subunit.</text>
</comment>
<evidence type="ECO:0000313" key="4">
    <source>
        <dbReference type="EMBL" id="KAK3330215.1"/>
    </source>
</evidence>
<feature type="region of interest" description="Disordered" evidence="2">
    <location>
        <begin position="931"/>
        <end position="969"/>
    </location>
</feature>
<dbReference type="InterPro" id="IPR000905">
    <property type="entry name" value="Gcp-like_dom"/>
</dbReference>
<dbReference type="Pfam" id="PF00814">
    <property type="entry name" value="TsaD"/>
    <property type="match status" value="3"/>
</dbReference>
<comment type="catalytic activity">
    <reaction evidence="1">
        <text>L-threonylcarbamoyladenylate + adenosine(37) in tRNA = N(6)-L-threonylcarbamoyladenosine(37) in tRNA + AMP + H(+)</text>
        <dbReference type="Rhea" id="RHEA:37059"/>
        <dbReference type="Rhea" id="RHEA-COMP:10162"/>
        <dbReference type="Rhea" id="RHEA-COMP:10163"/>
        <dbReference type="ChEBI" id="CHEBI:15378"/>
        <dbReference type="ChEBI" id="CHEBI:73682"/>
        <dbReference type="ChEBI" id="CHEBI:74411"/>
        <dbReference type="ChEBI" id="CHEBI:74418"/>
        <dbReference type="ChEBI" id="CHEBI:456215"/>
        <dbReference type="EC" id="2.3.1.234"/>
    </reaction>
</comment>
<feature type="compositionally biased region" description="Low complexity" evidence="2">
    <location>
        <begin position="693"/>
        <end position="704"/>
    </location>
</feature>
<feature type="region of interest" description="Disordered" evidence="2">
    <location>
        <begin position="693"/>
        <end position="719"/>
    </location>
</feature>
<dbReference type="GO" id="GO:0072670">
    <property type="term" value="P:mitochondrial tRNA threonylcarbamoyladenosine modification"/>
    <property type="evidence" value="ECO:0007669"/>
    <property type="project" value="TreeGrafter"/>
</dbReference>
<dbReference type="GO" id="GO:0005739">
    <property type="term" value="C:mitochondrion"/>
    <property type="evidence" value="ECO:0007669"/>
    <property type="project" value="UniProtKB-SubCell"/>
</dbReference>
<comment type="subunit">
    <text evidence="1">Homodimer.</text>
</comment>
<comment type="function">
    <text evidence="1">Required for the formation of a threonylcarbamoyl group on adenosine at position 37 (t(6)A37) in mitochondrial tRNAs that read codons beginning with adenine. Probably involved in the transfer of the threonylcarbamoyl moiety of threonylcarbamoyl-AMP (TC-AMP) to the N6 group of A37. Involved in mitochondrial genome maintenance.</text>
</comment>
<keyword evidence="1" id="KW-0496">Mitochondrion</keyword>
<feature type="compositionally biased region" description="Basic and acidic residues" evidence="2">
    <location>
        <begin position="706"/>
        <end position="719"/>
    </location>
</feature>
<dbReference type="EMBL" id="JAUEDM010000001">
    <property type="protein sequence ID" value="KAK3330215.1"/>
    <property type="molecule type" value="Genomic_DNA"/>
</dbReference>
<evidence type="ECO:0000313" key="5">
    <source>
        <dbReference type="Proteomes" id="UP001283341"/>
    </source>
</evidence>
<reference evidence="4" key="1">
    <citation type="journal article" date="2023" name="Mol. Phylogenet. Evol.">
        <title>Genome-scale phylogeny and comparative genomics of the fungal order Sordariales.</title>
        <authorList>
            <person name="Hensen N."/>
            <person name="Bonometti L."/>
            <person name="Westerberg I."/>
            <person name="Brannstrom I.O."/>
            <person name="Guillou S."/>
            <person name="Cros-Aarteil S."/>
            <person name="Calhoun S."/>
            <person name="Haridas S."/>
            <person name="Kuo A."/>
            <person name="Mondo S."/>
            <person name="Pangilinan J."/>
            <person name="Riley R."/>
            <person name="LaButti K."/>
            <person name="Andreopoulos B."/>
            <person name="Lipzen A."/>
            <person name="Chen C."/>
            <person name="Yan M."/>
            <person name="Daum C."/>
            <person name="Ng V."/>
            <person name="Clum A."/>
            <person name="Steindorff A."/>
            <person name="Ohm R.A."/>
            <person name="Martin F."/>
            <person name="Silar P."/>
            <person name="Natvig D.O."/>
            <person name="Lalanne C."/>
            <person name="Gautier V."/>
            <person name="Ament-Velasquez S.L."/>
            <person name="Kruys A."/>
            <person name="Hutchinson M.I."/>
            <person name="Powell A.J."/>
            <person name="Barry K."/>
            <person name="Miller A.N."/>
            <person name="Grigoriev I.V."/>
            <person name="Debuchy R."/>
            <person name="Gladieux P."/>
            <person name="Hiltunen Thoren M."/>
            <person name="Johannesson H."/>
        </authorList>
    </citation>
    <scope>NUCLEOTIDE SEQUENCE</scope>
    <source>
        <strain evidence="4">CBS 118394</strain>
    </source>
</reference>
<feature type="domain" description="Gcp-like" evidence="3">
    <location>
        <begin position="191"/>
        <end position="244"/>
    </location>
</feature>
<protein>
    <recommendedName>
        <fullName evidence="3">Gcp-like domain-containing protein</fullName>
    </recommendedName>
</protein>
<keyword evidence="1" id="KW-0808">Transferase</keyword>
<keyword evidence="1" id="KW-0819">tRNA processing</keyword>
<feature type="region of interest" description="Disordered" evidence="2">
    <location>
        <begin position="756"/>
        <end position="779"/>
    </location>
</feature>
<dbReference type="GO" id="GO:0046872">
    <property type="term" value="F:metal ion binding"/>
    <property type="evidence" value="ECO:0007669"/>
    <property type="project" value="UniProtKB-KW"/>
</dbReference>
<gene>
    <name evidence="4" type="ORF">B0H66DRAFT_543109</name>
</gene>
<evidence type="ECO:0000259" key="3">
    <source>
        <dbReference type="Pfam" id="PF00814"/>
    </source>
</evidence>
<dbReference type="PANTHER" id="PTHR11735:SF6">
    <property type="entry name" value="TRNA N6-ADENOSINE THREONYLCARBAMOYLTRANSFERASE, MITOCHONDRIAL"/>
    <property type="match status" value="1"/>
</dbReference>
<reference evidence="4" key="2">
    <citation type="submission" date="2023-06" db="EMBL/GenBank/DDBJ databases">
        <authorList>
            <consortium name="Lawrence Berkeley National Laboratory"/>
            <person name="Haridas S."/>
            <person name="Hensen N."/>
            <person name="Bonometti L."/>
            <person name="Westerberg I."/>
            <person name="Brannstrom I.O."/>
            <person name="Guillou S."/>
            <person name="Cros-Aarteil S."/>
            <person name="Calhoun S."/>
            <person name="Kuo A."/>
            <person name="Mondo S."/>
            <person name="Pangilinan J."/>
            <person name="Riley R."/>
            <person name="Labutti K."/>
            <person name="Andreopoulos B."/>
            <person name="Lipzen A."/>
            <person name="Chen C."/>
            <person name="Yanf M."/>
            <person name="Daum C."/>
            <person name="Ng V."/>
            <person name="Clum A."/>
            <person name="Steindorff A."/>
            <person name="Ohm R."/>
            <person name="Martin F."/>
            <person name="Silar P."/>
            <person name="Natvig D."/>
            <person name="Lalanne C."/>
            <person name="Gautier V."/>
            <person name="Ament-Velasquez S.L."/>
            <person name="Kruys A."/>
            <person name="Hutchinson M.I."/>
            <person name="Powell A.J."/>
            <person name="Barry K."/>
            <person name="Miller A.N."/>
            <person name="Grigoriev I.V."/>
            <person name="Debuchy R."/>
            <person name="Gladieux P."/>
            <person name="Thoren M.H."/>
            <person name="Johannesson H."/>
        </authorList>
    </citation>
    <scope>NUCLEOTIDE SEQUENCE</scope>
    <source>
        <strain evidence="4">CBS 118394</strain>
    </source>
</reference>
<sequence>MMNKAACHAQALLRRPNRSLLEPGARQSLLFPQPSHRHPRHGQHRFYEASAPGPWGSNLFEIPRSIPTHTRSASRKGTNAAADTHTGTSTHRSTLTLAIETSCDDTCVAVLERLGPAARLHFNKRVTADMRQYRGVHPAHVVRSHEAVIADMIQEAFQFLPEARKDHFAYHSPDTVVYVRDLQTGKVTARRKPDFVAATRGPGMRNSLQVGFNAAKGLALGWQVPLIGVHHMQAHTLTPLLCSALEMPWPSPSSSPPAAAAAVAAAVASSGSDQDRISPSFPFLTVLASGGHTQLVYSESLTSHQILADTMDVAIGDMLDKAARVILPATAVAEARHTSYGVLLEQFAFPDAEESSVPSSSAPQYNHKYKYVPPVRRRDEILPFDAGFGWTLQPPLAPGCKMAYSFAGIGGAAQRIASGFAADGDGDLEARRALARGVMKLAFEHLATRVMFALGDRRTSRQRSKGAAMATSWLGRLEGIVRDSKRKKKFGPGSLWRFWQKPGEEVETEIETQTQRRPETQPIGYVDDALGGGGAAAAAAVDGTADIASTSTNTEQVEQVLSLQLEQETAKDTAAPLITTTSDETGTTMCATTADDNATATKPGQEIHQGKQNNDGYPSATIATDTALESEQVGQEQDTQQEHKVVDDTTVVAHDTTTTATTDTMTEKEHLGTNDPTSSTTIGNIIITTTTATAGTTPTPLSSTDPETRKQMREERGREMGVVQTIREIADKDDMEEDQLIQVLQILQEMRDARLQDQHRNQDQESPSPPPQKAKKTPLGAQIQDIVISGGVASNKYLRHILRAFLDMRQYENIRLHAPPQYLCTDNAAMIAWAASEMHAAGWRTDFGAAKIRNWPLDPDNGGGGGDAEAKLGLMGPGCYYHVSERPKETVAYTSAATAAAAAYINPSIAGWSNGDDVAMMQRSLSGIDNVLSPGDGDRHYKKKKKQKTNKYKSKKQRRKKKVDDNIPQTEKIKAQELAAMEKEEGWWSKLL</sequence>
<comment type="caution">
    <text evidence="4">The sequence shown here is derived from an EMBL/GenBank/DDBJ whole genome shotgun (WGS) entry which is preliminary data.</text>
</comment>
<comment type="similarity">
    <text evidence="1">Belongs to the KAE1 / TsaD family.</text>
</comment>
<feature type="domain" description="Gcp-like" evidence="3">
    <location>
        <begin position="277"/>
        <end position="351"/>
    </location>
</feature>
<dbReference type="AlphaFoldDB" id="A0AAE0MFD1"/>
<feature type="compositionally biased region" description="Basic residues" evidence="2">
    <location>
        <begin position="940"/>
        <end position="961"/>
    </location>
</feature>
<feature type="domain" description="Gcp-like" evidence="3">
    <location>
        <begin position="781"/>
        <end position="833"/>
    </location>
</feature>
<dbReference type="SUPFAM" id="SSF53067">
    <property type="entry name" value="Actin-like ATPase domain"/>
    <property type="match status" value="3"/>
</dbReference>
<proteinExistence type="inferred from homology"/>
<dbReference type="InterPro" id="IPR043129">
    <property type="entry name" value="ATPase_NBD"/>
</dbReference>